<comment type="caution">
    <text evidence="2">The sequence shown here is derived from an EMBL/GenBank/DDBJ whole genome shotgun (WGS) entry which is preliminary data.</text>
</comment>
<evidence type="ECO:0000313" key="3">
    <source>
        <dbReference type="Proteomes" id="UP001168098"/>
    </source>
</evidence>
<dbReference type="InterPro" id="IPR043502">
    <property type="entry name" value="DNA/RNA_pol_sf"/>
</dbReference>
<sequence length="142" mass="15755">MLVVLVYVDDIIVTRSSDSLIQHLISSLNFQFALKDLGSLHFFLGIEVVQSGSTLHLCQAKYIWDLLHHAGLSDAKPRAIPMASGSILSISDGTPLEDPTLYHSLVRALQYCTITRPDFTYAVNKLGQFMHAPTSTHFQVVK</sequence>
<reference evidence="2 3" key="1">
    <citation type="journal article" date="2023" name="BMC Biotechnol.">
        <title>Vitis rotundifolia cv Carlos genome sequencing.</title>
        <authorList>
            <person name="Huff M."/>
            <person name="Hulse-Kemp A."/>
            <person name="Scheffler B."/>
            <person name="Youngblood R."/>
            <person name="Simpson S."/>
            <person name="Babiker E."/>
            <person name="Staton M."/>
        </authorList>
    </citation>
    <scope>NUCLEOTIDE SEQUENCE [LARGE SCALE GENOMIC DNA]</scope>
    <source>
        <tissue evidence="2">Leaf</tissue>
    </source>
</reference>
<evidence type="ECO:0000313" key="2">
    <source>
        <dbReference type="EMBL" id="KAJ9676960.1"/>
    </source>
</evidence>
<organism evidence="2 3">
    <name type="scientific">Vitis rotundifolia</name>
    <name type="common">Muscadine grape</name>
    <dbReference type="NCBI Taxonomy" id="103349"/>
    <lineage>
        <taxon>Eukaryota</taxon>
        <taxon>Viridiplantae</taxon>
        <taxon>Streptophyta</taxon>
        <taxon>Embryophyta</taxon>
        <taxon>Tracheophyta</taxon>
        <taxon>Spermatophyta</taxon>
        <taxon>Magnoliopsida</taxon>
        <taxon>eudicotyledons</taxon>
        <taxon>Gunneridae</taxon>
        <taxon>Pentapetalae</taxon>
        <taxon>rosids</taxon>
        <taxon>Vitales</taxon>
        <taxon>Vitaceae</taxon>
        <taxon>Viteae</taxon>
        <taxon>Vitis</taxon>
    </lineage>
</organism>
<dbReference type="SUPFAM" id="SSF56672">
    <property type="entry name" value="DNA/RNA polymerases"/>
    <property type="match status" value="1"/>
</dbReference>
<dbReference type="EMBL" id="JARBHA010000017">
    <property type="protein sequence ID" value="KAJ9676960.1"/>
    <property type="molecule type" value="Genomic_DNA"/>
</dbReference>
<dbReference type="Pfam" id="PF07727">
    <property type="entry name" value="RVT_2"/>
    <property type="match status" value="1"/>
</dbReference>
<dbReference type="AlphaFoldDB" id="A0AA39DB45"/>
<gene>
    <name evidence="2" type="ORF">PVL29_022114</name>
</gene>
<name>A0AA39DB45_VITRO</name>
<dbReference type="PANTHER" id="PTHR11439:SF455">
    <property type="entry name" value="RLK (RECEPTOR-LIKE PROTEIN KINASE) 8, PUTATIVE-RELATED"/>
    <property type="match status" value="1"/>
</dbReference>
<feature type="domain" description="Reverse transcriptase Ty1/copia-type" evidence="1">
    <location>
        <begin position="2"/>
        <end position="83"/>
    </location>
</feature>
<evidence type="ECO:0000259" key="1">
    <source>
        <dbReference type="Pfam" id="PF07727"/>
    </source>
</evidence>
<dbReference type="Proteomes" id="UP001168098">
    <property type="component" value="Unassembled WGS sequence"/>
</dbReference>
<protein>
    <recommendedName>
        <fullName evidence="1">Reverse transcriptase Ty1/copia-type domain-containing protein</fullName>
    </recommendedName>
</protein>
<accession>A0AA39DB45</accession>
<proteinExistence type="predicted"/>
<dbReference type="InterPro" id="IPR013103">
    <property type="entry name" value="RVT_2"/>
</dbReference>
<keyword evidence="3" id="KW-1185">Reference proteome</keyword>
<dbReference type="PANTHER" id="PTHR11439">
    <property type="entry name" value="GAG-POL-RELATED RETROTRANSPOSON"/>
    <property type="match status" value="1"/>
</dbReference>